<dbReference type="EMBL" id="VSFF01000001">
    <property type="protein sequence ID" value="TYC18639.1"/>
    <property type="molecule type" value="Genomic_DNA"/>
</dbReference>
<dbReference type="Pfam" id="PF04149">
    <property type="entry name" value="DUF397"/>
    <property type="match status" value="1"/>
</dbReference>
<dbReference type="RefSeq" id="WP_148348013.1">
    <property type="nucleotide sequence ID" value="NZ_JBHSBF010000019.1"/>
</dbReference>
<reference evidence="3 4" key="1">
    <citation type="submission" date="2019-08" db="EMBL/GenBank/DDBJ databases">
        <title>Actinomadura sp. nov. CYP1-5 isolated from mountain soil.</title>
        <authorList>
            <person name="Songsumanus A."/>
            <person name="Kuncharoen N."/>
            <person name="Kudo T."/>
            <person name="Yuki M."/>
            <person name="Igarashi Y."/>
            <person name="Tanasupawat S."/>
        </authorList>
    </citation>
    <scope>NUCLEOTIDE SEQUENCE [LARGE SCALE GENOMIC DNA]</scope>
    <source>
        <strain evidence="3 4">GKU157</strain>
    </source>
</reference>
<name>A0A5D0UNC4_9ACTN</name>
<accession>A0A5D0UNC4</accession>
<evidence type="ECO:0000259" key="2">
    <source>
        <dbReference type="Pfam" id="PF04149"/>
    </source>
</evidence>
<comment type="caution">
    <text evidence="3">The sequence shown here is derived from an EMBL/GenBank/DDBJ whole genome shotgun (WGS) entry which is preliminary data.</text>
</comment>
<sequence length="73" mass="7725">MTETDLSAARWRKSSRSHNNSQQQCVEVAAIAHTIGIRDSTDPAGPRLAVSRAAFGGLVEQAKAGALDHPDTP</sequence>
<feature type="region of interest" description="Disordered" evidence="1">
    <location>
        <begin position="1"/>
        <end position="23"/>
    </location>
</feature>
<gene>
    <name evidence="3" type="ORF">FXF65_02480</name>
</gene>
<dbReference type="OrthoDB" id="3481959at2"/>
<keyword evidence="4" id="KW-1185">Reference proteome</keyword>
<organism evidence="3 4">
    <name type="scientific">Actinomadura syzygii</name>
    <dbReference type="NCBI Taxonomy" id="1427538"/>
    <lineage>
        <taxon>Bacteria</taxon>
        <taxon>Bacillati</taxon>
        <taxon>Actinomycetota</taxon>
        <taxon>Actinomycetes</taxon>
        <taxon>Streptosporangiales</taxon>
        <taxon>Thermomonosporaceae</taxon>
        <taxon>Actinomadura</taxon>
    </lineage>
</organism>
<dbReference type="Proteomes" id="UP000322634">
    <property type="component" value="Unassembled WGS sequence"/>
</dbReference>
<evidence type="ECO:0000313" key="3">
    <source>
        <dbReference type="EMBL" id="TYC18639.1"/>
    </source>
</evidence>
<feature type="domain" description="DUF397" evidence="2">
    <location>
        <begin position="9"/>
        <end position="63"/>
    </location>
</feature>
<protein>
    <submittedName>
        <fullName evidence="3">DUF397 domain-containing protein</fullName>
    </submittedName>
</protein>
<evidence type="ECO:0000313" key="4">
    <source>
        <dbReference type="Proteomes" id="UP000322634"/>
    </source>
</evidence>
<dbReference type="InterPro" id="IPR007278">
    <property type="entry name" value="DUF397"/>
</dbReference>
<dbReference type="AlphaFoldDB" id="A0A5D0UNC4"/>
<evidence type="ECO:0000256" key="1">
    <source>
        <dbReference type="SAM" id="MobiDB-lite"/>
    </source>
</evidence>
<proteinExistence type="predicted"/>